<gene>
    <name evidence="1" type="ORF">PPNO1_LOCUS9811</name>
</gene>
<protein>
    <submittedName>
        <fullName evidence="1">Uncharacterized protein</fullName>
    </submittedName>
</protein>
<accession>A0A9P1HD86</accession>
<reference evidence="1" key="1">
    <citation type="submission" date="2022-11" db="EMBL/GenBank/DDBJ databases">
        <authorList>
            <person name="Scott C."/>
            <person name="Bruce N."/>
        </authorList>
    </citation>
    <scope>NUCLEOTIDE SEQUENCE</scope>
</reference>
<sequence>MSNDILKFYQRFQAEVA</sequence>
<keyword evidence="2" id="KW-1185">Reference proteome</keyword>
<name>A0A9P1HD86_9PEZI</name>
<evidence type="ECO:0000313" key="2">
    <source>
        <dbReference type="Proteomes" id="UP000838763"/>
    </source>
</evidence>
<evidence type="ECO:0000313" key="1">
    <source>
        <dbReference type="EMBL" id="CAI4220276.1"/>
    </source>
</evidence>
<dbReference type="EMBL" id="CALLCH030000021">
    <property type="protein sequence ID" value="CAI4220276.1"/>
    <property type="molecule type" value="Genomic_DNA"/>
</dbReference>
<proteinExistence type="predicted"/>
<comment type="caution">
    <text evidence="1">The sequence shown here is derived from an EMBL/GenBank/DDBJ whole genome shotgun (WGS) entry which is preliminary data.</text>
</comment>
<feature type="non-terminal residue" evidence="1">
    <location>
        <position position="17"/>
    </location>
</feature>
<dbReference type="Proteomes" id="UP000838763">
    <property type="component" value="Unassembled WGS sequence"/>
</dbReference>
<organism evidence="1 2">
    <name type="scientific">Parascedosporium putredinis</name>
    <dbReference type="NCBI Taxonomy" id="1442378"/>
    <lineage>
        <taxon>Eukaryota</taxon>
        <taxon>Fungi</taxon>
        <taxon>Dikarya</taxon>
        <taxon>Ascomycota</taxon>
        <taxon>Pezizomycotina</taxon>
        <taxon>Sordariomycetes</taxon>
        <taxon>Hypocreomycetidae</taxon>
        <taxon>Microascales</taxon>
        <taxon>Microascaceae</taxon>
        <taxon>Parascedosporium</taxon>
    </lineage>
</organism>
<dbReference type="AlphaFoldDB" id="A0A9P1HD86"/>